<keyword evidence="1" id="KW-0067">ATP-binding</keyword>
<dbReference type="SMART" id="SM00330">
    <property type="entry name" value="PIPKc"/>
    <property type="match status" value="1"/>
</dbReference>
<keyword evidence="1" id="KW-0808">Transferase</keyword>
<feature type="compositionally biased region" description="Basic and acidic residues" evidence="2">
    <location>
        <begin position="294"/>
        <end position="305"/>
    </location>
</feature>
<dbReference type="InterPro" id="IPR027484">
    <property type="entry name" value="PInositol-4-P-5-kinase_N"/>
</dbReference>
<feature type="region of interest" description="Disordered" evidence="2">
    <location>
        <begin position="251"/>
        <end position="312"/>
    </location>
</feature>
<keyword evidence="1" id="KW-0547">Nucleotide-binding</keyword>
<feature type="compositionally biased region" description="Basic and acidic residues" evidence="2">
    <location>
        <begin position="91"/>
        <end position="116"/>
    </location>
</feature>
<feature type="compositionally biased region" description="Low complexity" evidence="2">
    <location>
        <begin position="254"/>
        <end position="264"/>
    </location>
</feature>
<evidence type="ECO:0000259" key="3">
    <source>
        <dbReference type="PROSITE" id="PS51455"/>
    </source>
</evidence>
<feature type="compositionally biased region" description="Polar residues" evidence="2">
    <location>
        <begin position="281"/>
        <end position="293"/>
    </location>
</feature>
<dbReference type="GO" id="GO:0016308">
    <property type="term" value="F:1-phosphatidylinositol-4-phosphate 5-kinase activity"/>
    <property type="evidence" value="ECO:0007669"/>
    <property type="project" value="TreeGrafter"/>
</dbReference>
<feature type="domain" description="PIPK" evidence="3">
    <location>
        <begin position="407"/>
        <end position="804"/>
    </location>
</feature>
<dbReference type="GO" id="GO:0005886">
    <property type="term" value="C:plasma membrane"/>
    <property type="evidence" value="ECO:0007669"/>
    <property type="project" value="TreeGrafter"/>
</dbReference>
<dbReference type="PANTHER" id="PTHR23086:SF8">
    <property type="entry name" value="PHOSPHATIDYLINOSITOL 5-PHOSPHATE 4-KINASE, ISOFORM A"/>
    <property type="match status" value="1"/>
</dbReference>
<feature type="compositionally biased region" description="Low complexity" evidence="2">
    <location>
        <begin position="368"/>
        <end position="389"/>
    </location>
</feature>
<feature type="compositionally biased region" description="Polar residues" evidence="2">
    <location>
        <begin position="352"/>
        <end position="364"/>
    </location>
</feature>
<dbReference type="InterPro" id="IPR023610">
    <property type="entry name" value="PInositol-4/5-P-5/4-kinase"/>
</dbReference>
<feature type="compositionally biased region" description="Basic and acidic residues" evidence="2">
    <location>
        <begin position="187"/>
        <end position="203"/>
    </location>
</feature>
<feature type="region of interest" description="Disordered" evidence="2">
    <location>
        <begin position="181"/>
        <end position="205"/>
    </location>
</feature>
<dbReference type="GO" id="GO:0046854">
    <property type="term" value="P:phosphatidylinositol phosphate biosynthetic process"/>
    <property type="evidence" value="ECO:0007669"/>
    <property type="project" value="TreeGrafter"/>
</dbReference>
<evidence type="ECO:0000313" key="4">
    <source>
        <dbReference type="EMBL" id="CDH49126.1"/>
    </source>
</evidence>
<feature type="compositionally biased region" description="Polar residues" evidence="2">
    <location>
        <begin position="390"/>
        <end position="400"/>
    </location>
</feature>
<evidence type="ECO:0000313" key="5">
    <source>
        <dbReference type="Proteomes" id="UP000027586"/>
    </source>
</evidence>
<accession>A0A068RJK0</accession>
<feature type="region of interest" description="Disordered" evidence="2">
    <location>
        <begin position="70"/>
        <end position="152"/>
    </location>
</feature>
<reference evidence="4" key="1">
    <citation type="submission" date="2013-08" db="EMBL/GenBank/DDBJ databases">
        <title>Gene expansion shapes genome architecture in the human pathogen Lichtheimia corymbifera: an evolutionary genomics analysis in the ancient terrestrial Mucorales (Mucoromycotina).</title>
        <authorList>
            <person name="Schwartze V.U."/>
            <person name="Winter S."/>
            <person name="Shelest E."/>
            <person name="Marcet-Houben M."/>
            <person name="Horn F."/>
            <person name="Wehner S."/>
            <person name="Hoffmann K."/>
            <person name="Riege K."/>
            <person name="Sammeth M."/>
            <person name="Nowrousian M."/>
            <person name="Valiante V."/>
            <person name="Linde J."/>
            <person name="Jacobsen I.D."/>
            <person name="Marz M."/>
            <person name="Brakhage A.A."/>
            <person name="Gabaldon T."/>
            <person name="Bocker S."/>
            <person name="Voigt K."/>
        </authorList>
    </citation>
    <scope>NUCLEOTIDE SEQUENCE [LARGE SCALE GENOMIC DNA]</scope>
    <source>
        <strain evidence="4">FSU 9682</strain>
    </source>
</reference>
<dbReference type="Gene3D" id="3.30.800.10">
    <property type="entry name" value="Phosphatidylinositol Phosphate Kinase II Beta"/>
    <property type="match status" value="1"/>
</dbReference>
<dbReference type="Gene3D" id="3.30.810.10">
    <property type="entry name" value="2-Layer Sandwich"/>
    <property type="match status" value="1"/>
</dbReference>
<feature type="compositionally biased region" description="Low complexity" evidence="2">
    <location>
        <begin position="119"/>
        <end position="131"/>
    </location>
</feature>
<dbReference type="Proteomes" id="UP000027586">
    <property type="component" value="Unassembled WGS sequence"/>
</dbReference>
<dbReference type="SUPFAM" id="SSF56104">
    <property type="entry name" value="SAICAR synthase-like"/>
    <property type="match status" value="1"/>
</dbReference>
<dbReference type="EMBL" id="CBTN010000002">
    <property type="protein sequence ID" value="CDH49126.1"/>
    <property type="molecule type" value="Genomic_DNA"/>
</dbReference>
<dbReference type="STRING" id="1263082.A0A068RJK0"/>
<dbReference type="AlphaFoldDB" id="A0A068RJK0"/>
<feature type="region of interest" description="Disordered" evidence="2">
    <location>
        <begin position="352"/>
        <end position="449"/>
    </location>
</feature>
<dbReference type="PANTHER" id="PTHR23086">
    <property type="entry name" value="PHOSPHATIDYLINOSITOL-4-PHOSPHATE 5-KINASE"/>
    <property type="match status" value="1"/>
</dbReference>
<dbReference type="Pfam" id="PF01504">
    <property type="entry name" value="PIP5K"/>
    <property type="match status" value="1"/>
</dbReference>
<evidence type="ECO:0000256" key="2">
    <source>
        <dbReference type="SAM" id="MobiDB-lite"/>
    </source>
</evidence>
<organism evidence="4 5">
    <name type="scientific">Lichtheimia corymbifera JMRC:FSU:9682</name>
    <dbReference type="NCBI Taxonomy" id="1263082"/>
    <lineage>
        <taxon>Eukaryota</taxon>
        <taxon>Fungi</taxon>
        <taxon>Fungi incertae sedis</taxon>
        <taxon>Mucoromycota</taxon>
        <taxon>Mucoromycotina</taxon>
        <taxon>Mucoromycetes</taxon>
        <taxon>Mucorales</taxon>
        <taxon>Lichtheimiaceae</taxon>
        <taxon>Lichtheimia</taxon>
    </lineage>
</organism>
<protein>
    <submittedName>
        <fullName evidence="4">1-phosphatidylinositol-4-phosphate 5-kinase</fullName>
    </submittedName>
</protein>
<dbReference type="PROSITE" id="PS51455">
    <property type="entry name" value="PIPK"/>
    <property type="match status" value="1"/>
</dbReference>
<keyword evidence="5" id="KW-1185">Reference proteome</keyword>
<comment type="caution">
    <text evidence="4">The sequence shown here is derived from an EMBL/GenBank/DDBJ whole genome shotgun (WGS) entry which is preliminary data.</text>
</comment>
<dbReference type="VEuPathDB" id="FungiDB:LCOR_00885.1"/>
<feature type="compositionally biased region" description="Low complexity" evidence="2">
    <location>
        <begin position="420"/>
        <end position="429"/>
    </location>
</feature>
<proteinExistence type="predicted"/>
<evidence type="ECO:0000256" key="1">
    <source>
        <dbReference type="PROSITE-ProRule" id="PRU00781"/>
    </source>
</evidence>
<gene>
    <name evidence="4" type="ORF">LCOR_00885.1</name>
</gene>
<dbReference type="OrthoDB" id="20783at2759"/>
<name>A0A068RJK0_9FUNG</name>
<dbReference type="InterPro" id="IPR027483">
    <property type="entry name" value="PInositol-4-P-4/5-kinase_C_sf"/>
</dbReference>
<dbReference type="InterPro" id="IPR002498">
    <property type="entry name" value="PInositol-4-P-4/5-kinase_core"/>
</dbReference>
<sequence length="826" mass="93457">MSQSGDDDLWGDLSPSFEEQLYNNVALAEQAADLARQRNSLVHASFKESLLQTKTSISIKDNGFQVYRDRLPQSTTTTTSNRSSTPLRELSTNHKLDNTYNMAEKRIKMSDKESKESCTSTHSYDTRTTTTTKDDAQCTPIPSKPHDHVKDTNNDEDDYMWMDFDVDFSELLQDLNSQELLQSPANKEQHQKDTPETTKEPTHYQDNAQVEYNLGRFGGFMTAGSKKNLNINSEARSKAIALFHDTANSLQNDTTSLPSSSSSSKHSKSTKDHTEQPSPPSISTVNSTTTACDRTSEQGEKRALDEDQEPSPEFKYESILSEFGGFKMGSGRAGITVSAEAKRQAVALFNSSETTRDLTQSQSPIRDGASSQNGSSSSGSSPLSKMGYSDTNANTVNTSLPLRRPRYAAPAINAITRANSSSSSSSSSPPRSPVPTHETPKPFPVRRRRQPNIAFGQIRPFKSPIIKDKLEYTKAAVNNQSSSAIRGKGSSVSLTSKYILSELGSPGKSGSFFYYSRDYRFIIKTIHHSEHKYLRKILKDYHAHVMNNPDTLLCRYYGLHRVKQPRGRKIHFVVMGNVFPPNKDIHETYDLKGSLVGRLLPEEEIKKSKNAVMKDLNFQKNNRKLQMGPQKRKLFIGQLMRDVKLLVRLNIMDYSLLIGIHNMVRGNKDNIRDSTLQFFQPDTKRAERHASMLKRRQTKAQVVRKAIAQTNPERLDSSKLPEDPHERRNCIFYSDEGGFRSTDEEDRPTSALYYMGIIDILTPYDSKKKSEHFFKSMTQDKHAISAVEPLEYGNRFMGFMAKTLEYHNDIPHEYQMGPERRHRLHF</sequence>
<keyword evidence="1" id="KW-0418">Kinase</keyword>
<dbReference type="GO" id="GO:0005524">
    <property type="term" value="F:ATP binding"/>
    <property type="evidence" value="ECO:0007669"/>
    <property type="project" value="UniProtKB-UniRule"/>
</dbReference>
<feature type="compositionally biased region" description="Low complexity" evidence="2">
    <location>
        <begin position="74"/>
        <end position="85"/>
    </location>
</feature>